<accession>A0A292YKJ9</accession>
<dbReference type="GO" id="GO:0071973">
    <property type="term" value="P:bacterial-type flagellum-dependent cell motility"/>
    <property type="evidence" value="ECO:0007669"/>
    <property type="project" value="TreeGrafter"/>
</dbReference>
<evidence type="ECO:0000313" key="6">
    <source>
        <dbReference type="EMBL" id="GAX88904.1"/>
    </source>
</evidence>
<dbReference type="PANTHER" id="PTHR34773:SF1">
    <property type="entry name" value="FLAGELLAR SECRETION CHAPERONE FLIS"/>
    <property type="match status" value="1"/>
</dbReference>
<keyword evidence="5" id="KW-0143">Chaperone</keyword>
<dbReference type="PANTHER" id="PTHR34773">
    <property type="entry name" value="FLAGELLAR SECRETION CHAPERONE FLIS"/>
    <property type="match status" value="1"/>
</dbReference>
<name>A0A292YKJ9_9BACL</name>
<dbReference type="AlphaFoldDB" id="A0A292YKJ9"/>
<dbReference type="RefSeq" id="WP_096180607.1">
    <property type="nucleotide sequence ID" value="NZ_BDUF01000010.1"/>
</dbReference>
<gene>
    <name evidence="6" type="ORF">EFBL_0518</name>
</gene>
<dbReference type="Gene3D" id="1.20.120.340">
    <property type="entry name" value="Flagellar protein FliS"/>
    <property type="match status" value="1"/>
</dbReference>
<evidence type="ECO:0000256" key="2">
    <source>
        <dbReference type="ARBA" id="ARBA00008787"/>
    </source>
</evidence>
<comment type="similarity">
    <text evidence="2">Belongs to the FliS family.</text>
</comment>
<keyword evidence="3" id="KW-0963">Cytoplasm</keyword>
<evidence type="ECO:0000256" key="5">
    <source>
        <dbReference type="ARBA" id="ARBA00023186"/>
    </source>
</evidence>
<evidence type="ECO:0000256" key="3">
    <source>
        <dbReference type="ARBA" id="ARBA00022490"/>
    </source>
</evidence>
<dbReference type="Pfam" id="PF02561">
    <property type="entry name" value="FliS"/>
    <property type="match status" value="1"/>
</dbReference>
<proteinExistence type="inferred from homology"/>
<keyword evidence="6" id="KW-0282">Flagellum</keyword>
<dbReference type="CDD" id="cd16098">
    <property type="entry name" value="FliS"/>
    <property type="match status" value="1"/>
</dbReference>
<dbReference type="GO" id="GO:0044780">
    <property type="term" value="P:bacterial-type flagellum assembly"/>
    <property type="evidence" value="ECO:0007669"/>
    <property type="project" value="InterPro"/>
</dbReference>
<keyword evidence="7" id="KW-1185">Reference proteome</keyword>
<comment type="caution">
    <text evidence="6">The sequence shown here is derived from an EMBL/GenBank/DDBJ whole genome shotgun (WGS) entry which is preliminary data.</text>
</comment>
<organism evidence="6 7">
    <name type="scientific">Effusibacillus lacus</name>
    <dbReference type="NCBI Taxonomy" id="1348429"/>
    <lineage>
        <taxon>Bacteria</taxon>
        <taxon>Bacillati</taxon>
        <taxon>Bacillota</taxon>
        <taxon>Bacilli</taxon>
        <taxon>Bacillales</taxon>
        <taxon>Alicyclobacillaceae</taxon>
        <taxon>Effusibacillus</taxon>
    </lineage>
</organism>
<dbReference type="Proteomes" id="UP000217785">
    <property type="component" value="Unassembled WGS sequence"/>
</dbReference>
<keyword evidence="6" id="KW-0969">Cilium</keyword>
<dbReference type="PIRSF" id="PIRSF039090">
    <property type="entry name" value="Flis"/>
    <property type="match status" value="1"/>
</dbReference>
<evidence type="ECO:0000256" key="4">
    <source>
        <dbReference type="ARBA" id="ARBA00022795"/>
    </source>
</evidence>
<dbReference type="SUPFAM" id="SSF101116">
    <property type="entry name" value="Flagellar export chaperone FliS"/>
    <property type="match status" value="1"/>
</dbReference>
<dbReference type="EMBL" id="BDUF01000010">
    <property type="protein sequence ID" value="GAX88904.1"/>
    <property type="molecule type" value="Genomic_DNA"/>
</dbReference>
<evidence type="ECO:0000313" key="7">
    <source>
        <dbReference type="Proteomes" id="UP000217785"/>
    </source>
</evidence>
<sequence>MSMANPYQQYKRVQIETARPQELILMLYDEAIKQLKLVMESIDQKKMEATNNSFKKVQDILEELLASINPEAGEIAVQLQSLYNFMIRHAAQANIEKSKRKAQDVLDLFISLRTTWAQAMKEANA</sequence>
<comment type="subcellular location">
    <subcellularLocation>
        <location evidence="1">Cytoplasm</location>
        <location evidence="1">Cytosol</location>
    </subcellularLocation>
</comment>
<evidence type="ECO:0000256" key="1">
    <source>
        <dbReference type="ARBA" id="ARBA00004514"/>
    </source>
</evidence>
<protein>
    <submittedName>
        <fullName evidence="6">Flagellar protein FliS</fullName>
    </submittedName>
</protein>
<dbReference type="InterPro" id="IPR036584">
    <property type="entry name" value="FliS_sf"/>
</dbReference>
<keyword evidence="6" id="KW-0966">Cell projection</keyword>
<dbReference type="InterPro" id="IPR003713">
    <property type="entry name" value="FliS"/>
</dbReference>
<dbReference type="NCBIfam" id="TIGR00208">
    <property type="entry name" value="fliS"/>
    <property type="match status" value="1"/>
</dbReference>
<dbReference type="GO" id="GO:0005829">
    <property type="term" value="C:cytosol"/>
    <property type="evidence" value="ECO:0007669"/>
    <property type="project" value="UniProtKB-SubCell"/>
</dbReference>
<reference evidence="7" key="1">
    <citation type="submission" date="2017-07" db="EMBL/GenBank/DDBJ databases">
        <title>Draft genome sequence of Effusibacillus lacus strain skLN1.</title>
        <authorList>
            <person name="Watanabe M."/>
            <person name="Kojima H."/>
            <person name="Fukui M."/>
        </authorList>
    </citation>
    <scope>NUCLEOTIDE SEQUENCE [LARGE SCALE GENOMIC DNA]</scope>
    <source>
        <strain evidence="7">skLN1</strain>
    </source>
</reference>
<keyword evidence="4" id="KW-1005">Bacterial flagellum biogenesis</keyword>